<dbReference type="AlphaFoldDB" id="A0A9Q1H5A5"/>
<feature type="domain" description="HYR" evidence="3">
    <location>
        <begin position="360"/>
        <end position="441"/>
    </location>
</feature>
<dbReference type="InterPro" id="IPR016186">
    <property type="entry name" value="C-type_lectin-like/link_sf"/>
</dbReference>
<dbReference type="PANTHER" id="PTHR24273:SF32">
    <property type="entry name" value="HYALIN"/>
    <property type="match status" value="1"/>
</dbReference>
<organism evidence="4 5">
    <name type="scientific">Holothuria leucospilota</name>
    <name type="common">Black long sea cucumber</name>
    <name type="synonym">Mertensiothuria leucospilota</name>
    <dbReference type="NCBI Taxonomy" id="206669"/>
    <lineage>
        <taxon>Eukaryota</taxon>
        <taxon>Metazoa</taxon>
        <taxon>Echinodermata</taxon>
        <taxon>Eleutherozoa</taxon>
        <taxon>Echinozoa</taxon>
        <taxon>Holothuroidea</taxon>
        <taxon>Aspidochirotacea</taxon>
        <taxon>Aspidochirotida</taxon>
        <taxon>Holothuriidae</taxon>
        <taxon>Holothuria</taxon>
    </lineage>
</organism>
<dbReference type="Pfam" id="PF00059">
    <property type="entry name" value="Lectin_C"/>
    <property type="match status" value="1"/>
</dbReference>
<dbReference type="InterPro" id="IPR016187">
    <property type="entry name" value="CTDL_fold"/>
</dbReference>
<accession>A0A9Q1H5A5</accession>
<reference evidence="4" key="1">
    <citation type="submission" date="2021-10" db="EMBL/GenBank/DDBJ databases">
        <title>Tropical sea cucumber genome reveals ecological adaptation and Cuvierian tubules defense mechanism.</title>
        <authorList>
            <person name="Chen T."/>
        </authorList>
    </citation>
    <scope>NUCLEOTIDE SEQUENCE</scope>
    <source>
        <strain evidence="4">Nanhai2018</strain>
        <tissue evidence="4">Muscle</tissue>
    </source>
</reference>
<evidence type="ECO:0000259" key="2">
    <source>
        <dbReference type="PROSITE" id="PS50041"/>
    </source>
</evidence>
<dbReference type="InterPro" id="IPR001304">
    <property type="entry name" value="C-type_lectin-like"/>
</dbReference>
<dbReference type="Proteomes" id="UP001152320">
    <property type="component" value="Chromosome 9"/>
</dbReference>
<evidence type="ECO:0000313" key="5">
    <source>
        <dbReference type="Proteomes" id="UP001152320"/>
    </source>
</evidence>
<feature type="domain" description="HYR" evidence="3">
    <location>
        <begin position="442"/>
        <end position="521"/>
    </location>
</feature>
<feature type="domain" description="HYR" evidence="3">
    <location>
        <begin position="114"/>
        <end position="195"/>
    </location>
</feature>
<dbReference type="Gene3D" id="3.10.100.10">
    <property type="entry name" value="Mannose-Binding Protein A, subunit A"/>
    <property type="match status" value="1"/>
</dbReference>
<dbReference type="EMBL" id="JAIZAY010000009">
    <property type="protein sequence ID" value="KAJ8036027.1"/>
    <property type="molecule type" value="Genomic_DNA"/>
</dbReference>
<dbReference type="Pfam" id="PF02494">
    <property type="entry name" value="HYR"/>
    <property type="match status" value="8"/>
</dbReference>
<dbReference type="SUPFAM" id="SSF56436">
    <property type="entry name" value="C-type lectin-like"/>
    <property type="match status" value="1"/>
</dbReference>
<feature type="domain" description="HYR" evidence="3">
    <location>
        <begin position="606"/>
        <end position="687"/>
    </location>
</feature>
<dbReference type="PROSITE" id="PS50825">
    <property type="entry name" value="HYR"/>
    <property type="match status" value="8"/>
</dbReference>
<gene>
    <name evidence="4" type="ORF">HOLleu_19885</name>
</gene>
<feature type="domain" description="HYR" evidence="3">
    <location>
        <begin position="196"/>
        <end position="275"/>
    </location>
</feature>
<evidence type="ECO:0000259" key="3">
    <source>
        <dbReference type="PROSITE" id="PS50825"/>
    </source>
</evidence>
<dbReference type="OrthoDB" id="6040303at2759"/>
<dbReference type="PROSITE" id="PS50041">
    <property type="entry name" value="C_TYPE_LECTIN_2"/>
    <property type="match status" value="1"/>
</dbReference>
<keyword evidence="5" id="KW-1185">Reference proteome</keyword>
<feature type="domain" description="HYR" evidence="3">
    <location>
        <begin position="276"/>
        <end position="359"/>
    </location>
</feature>
<evidence type="ECO:0000256" key="1">
    <source>
        <dbReference type="ARBA" id="ARBA00022737"/>
    </source>
</evidence>
<feature type="domain" description="HYR" evidence="3">
    <location>
        <begin position="30"/>
        <end position="113"/>
    </location>
</feature>
<proteinExistence type="predicted"/>
<feature type="domain" description="HYR" evidence="3">
    <location>
        <begin position="522"/>
        <end position="605"/>
    </location>
</feature>
<evidence type="ECO:0000313" key="4">
    <source>
        <dbReference type="EMBL" id="KAJ8036027.1"/>
    </source>
</evidence>
<sequence>MYGLGNTTVECNCTDSSGNTDQCSFVIIVKDVTSPTANCPNTQIVNANRDGNTTAIVTWDLPSCSDNSRTDVRLSCTHEPGAMYGLGNTTVDCNCTDSSGNTDQCSVVIIVKDVTSPTANCPKTQIVNANLDENTKAVVTWDLPSCSDISYADVRLSCTHQPGDEFGLGNTTVKCNCTDRSRNMGRCSFVIIVKDVTSPTANCPNTQIVSANLDENTKAVVTWDLPSCSDNSWTDVRLSCTHQPGAEFGLGNTTVECNCIDRSRNMGRCSFVIIVKDVTSPTANCPNTQIVNANRDGNTKAVVTWDLPSCSDNSRTDVRLSCTHEPGAMYGLGNTTVDCNCTDMSRNMGRCSFVIIVKDVTSPTANCPNTQIVSANGDGNTKAVVTWDLPSCSDNSYADVRLSCTHEPGAMYGLGNTTVDCNCTDMSRNMGRCSFVIIVKDVTSPTANCPNTQIVSANRDGNTKAVVTWDLPSCSDNSYADVRLSCTHQPGAMYGLGNTTVDCNCTDMSRNMGRCSFVIIVKDVTSPTANCPNTQIVSANRDVNTKAVVTWDLPSCSDNSYADVRLSCTHEPGAMYGLGNTTIDYNCTDMSRNMGRCSFVIIVKDVTSPTANCPNTQIVNANVDGNTKAIVTWDPTSCSDNSQMDVRLSCTHQPGAEFGLGNTTVECNCIDSSGNTDQCDFDIIVKGIFAWDSFNREPFLYSNWKRGEPNNRAGIEDCVELNRGGLGKWNDCKCKRRLQFVCEVELHTLSNGGSGLK</sequence>
<comment type="caution">
    <text evidence="4">The sequence shown here is derived from an EMBL/GenBank/DDBJ whole genome shotgun (WGS) entry which is preliminary data.</text>
</comment>
<dbReference type="PANTHER" id="PTHR24273">
    <property type="entry name" value="FI04643P-RELATED"/>
    <property type="match status" value="1"/>
</dbReference>
<keyword evidence="1" id="KW-0677">Repeat</keyword>
<protein>
    <submittedName>
        <fullName evidence="4">Hyalin</fullName>
    </submittedName>
</protein>
<feature type="domain" description="C-type lectin" evidence="2">
    <location>
        <begin position="682"/>
        <end position="743"/>
    </location>
</feature>
<name>A0A9Q1H5A5_HOLLE</name>
<dbReference type="InterPro" id="IPR003410">
    <property type="entry name" value="HYR_dom"/>
</dbReference>